<dbReference type="VEuPathDB" id="TriTrypDB:TvY486_0305060"/>
<feature type="transmembrane region" description="Helical" evidence="7">
    <location>
        <begin position="80"/>
        <end position="100"/>
    </location>
</feature>
<dbReference type="Gene3D" id="3.30.70.1230">
    <property type="entry name" value="Nucleotide cyclase"/>
    <property type="match status" value="1"/>
</dbReference>
<dbReference type="EMBL" id="HE573019">
    <property type="protein sequence ID" value="CCC47335.1"/>
    <property type="molecule type" value="Genomic_DNA"/>
</dbReference>
<accession>G0TTQ4</accession>
<feature type="domain" description="Protein kinase" evidence="8">
    <location>
        <begin position="601"/>
        <end position="881"/>
    </location>
</feature>
<keyword evidence="7" id="KW-0812">Transmembrane</keyword>
<sequence>MIGHICDALHPKKGSGNNSSESEPPACGEMCSTELVTQQMHERKLMWWPFSGYFLNFLYTITVASFVVHNNADDCNKATVSVLCLCALVCTTLSLASVWYTHWVAQTLHKDVDQLLIFASLLEVQSAERLPFDEPTFKGVSGEVEERAFPSRHCHSQVALQKHDVASVVTFPGGRQSVPTSSAIQEVAQVSAPTETQVWRKAQDSFPDSAYVGNGSQFPDSKDADEDHETTIDCDMLMQRSPQEFSIEHTENDLIHREVTVVVVCLSDFIYLQEETVQKSAHVCRTVFTQVVNLAELHKGTVISVSSEKVVAVWNAFSPSPNHKKDGMQYACDALNAVERFMNEGVFAMNVRLTPVVVATSGNALIFPSNLVHDHETLKTVYGECMSLGEELPALLSALRIRCACTGSLWKYCPNGFSCIPRDSVTGSSGSNILVSEVCRGATLHYDKLVDAFKEFQRGGYDAARWLYEEVYEEDRNDWHALRMYQLCQYLHKSKTVYERRLPEWQLFPFELDQTGNEGWQGDRSYSWSRSEASPVEDHIRRIILNSTTQSGTPGVADVQRCAETVSWSPMQSWKPLAGGGTTPERLGVTVFFDRQGMMFSMSSRVIGTGACGTACMGLTQNGALVAIKQVSLPLMKHTERTSTSGISQRRLRRKQIHAEGDVEKILDRVTNEVSLLSQLRHANIVGYISSAVVGNKLLIVMELASGGNLYDIMKKIGGVKGNRAKLYLRDVLKGLEYLHRRNIVHRDIKPQNVLLLENGRCKLSDFGTSLSLQKISNACVPEGTPPYIAPEAARGMAEKASDIWSFGIMTAQILSGVLPWSYEEPLGPHAFLYNVGHVEGFVPQVPDNVPCEAQEIVQRCCQRDPSSRPTAQELLEHPFFCVRRRNLLAG</sequence>
<evidence type="ECO:0000259" key="8">
    <source>
        <dbReference type="PROSITE" id="PS50011"/>
    </source>
</evidence>
<dbReference type="SMART" id="SM00220">
    <property type="entry name" value="S_TKc"/>
    <property type="match status" value="1"/>
</dbReference>
<dbReference type="InterPro" id="IPR011009">
    <property type="entry name" value="Kinase-like_dom_sf"/>
</dbReference>
<comment type="subcellular location">
    <subcellularLocation>
        <location evidence="1">Membrane</location>
        <topology evidence="1">Single-pass membrane protein</topology>
    </subcellularLocation>
</comment>
<dbReference type="GO" id="GO:0004674">
    <property type="term" value="F:protein serine/threonine kinase activity"/>
    <property type="evidence" value="ECO:0007669"/>
    <property type="project" value="UniProtKB-KW"/>
</dbReference>
<protein>
    <recommendedName>
        <fullName evidence="8">Protein kinase domain-containing protein</fullName>
    </recommendedName>
</protein>
<evidence type="ECO:0000256" key="5">
    <source>
        <dbReference type="ARBA" id="ARBA00022777"/>
    </source>
</evidence>
<dbReference type="InterPro" id="IPR000719">
    <property type="entry name" value="Prot_kinase_dom"/>
</dbReference>
<dbReference type="PROSITE" id="PS50011">
    <property type="entry name" value="PROTEIN_KINASE_DOM"/>
    <property type="match status" value="1"/>
</dbReference>
<dbReference type="Gene3D" id="1.10.510.10">
    <property type="entry name" value="Transferase(Phosphotransferase) domain 1"/>
    <property type="match status" value="1"/>
</dbReference>
<dbReference type="SUPFAM" id="SSF56112">
    <property type="entry name" value="Protein kinase-like (PK-like)"/>
    <property type="match status" value="1"/>
</dbReference>
<dbReference type="InterPro" id="IPR008271">
    <property type="entry name" value="Ser/Thr_kinase_AS"/>
</dbReference>
<keyword evidence="4" id="KW-0547">Nucleotide-binding</keyword>
<dbReference type="Pfam" id="PF00069">
    <property type="entry name" value="Pkinase"/>
    <property type="match status" value="1"/>
</dbReference>
<name>G0TTQ4_TRYVY</name>
<reference evidence="9" key="1">
    <citation type="journal article" date="2012" name="Proc. Natl. Acad. Sci. U.S.A.">
        <title>Antigenic diversity is generated by distinct evolutionary mechanisms in African trypanosome species.</title>
        <authorList>
            <person name="Jackson A.P."/>
            <person name="Berry A."/>
            <person name="Aslett M."/>
            <person name="Allison H.C."/>
            <person name="Burton P."/>
            <person name="Vavrova-Anderson J."/>
            <person name="Brown R."/>
            <person name="Browne H."/>
            <person name="Corton N."/>
            <person name="Hauser H."/>
            <person name="Gamble J."/>
            <person name="Gilderthorp R."/>
            <person name="Marcello L."/>
            <person name="McQuillan J."/>
            <person name="Otto T.D."/>
            <person name="Quail M.A."/>
            <person name="Sanders M.J."/>
            <person name="van Tonder A."/>
            <person name="Ginger M.L."/>
            <person name="Field M.C."/>
            <person name="Barry J.D."/>
            <person name="Hertz-Fowler C."/>
            <person name="Berriman M."/>
        </authorList>
    </citation>
    <scope>NUCLEOTIDE SEQUENCE</scope>
    <source>
        <strain evidence="9">Y486</strain>
    </source>
</reference>
<dbReference type="PROSITE" id="PS00108">
    <property type="entry name" value="PROTEIN_KINASE_ST"/>
    <property type="match status" value="1"/>
</dbReference>
<keyword evidence="7" id="KW-1133">Transmembrane helix</keyword>
<evidence type="ECO:0000256" key="6">
    <source>
        <dbReference type="ARBA" id="ARBA00022840"/>
    </source>
</evidence>
<dbReference type="GO" id="GO:0005524">
    <property type="term" value="F:ATP binding"/>
    <property type="evidence" value="ECO:0007669"/>
    <property type="project" value="UniProtKB-KW"/>
</dbReference>
<keyword evidence="6" id="KW-0067">ATP-binding</keyword>
<evidence type="ECO:0000313" key="9">
    <source>
        <dbReference type="EMBL" id="CCC47335.1"/>
    </source>
</evidence>
<gene>
    <name evidence="9" type="ORF">TVY486_0305060</name>
</gene>
<proteinExistence type="predicted"/>
<dbReference type="InterPro" id="IPR029787">
    <property type="entry name" value="Nucleotide_cyclase"/>
</dbReference>
<evidence type="ECO:0000256" key="1">
    <source>
        <dbReference type="ARBA" id="ARBA00004167"/>
    </source>
</evidence>
<organism evidence="9">
    <name type="scientific">Trypanosoma vivax (strain Y486)</name>
    <dbReference type="NCBI Taxonomy" id="1055687"/>
    <lineage>
        <taxon>Eukaryota</taxon>
        <taxon>Discoba</taxon>
        <taxon>Euglenozoa</taxon>
        <taxon>Kinetoplastea</taxon>
        <taxon>Metakinetoplastina</taxon>
        <taxon>Trypanosomatida</taxon>
        <taxon>Trypanosomatidae</taxon>
        <taxon>Trypanosoma</taxon>
        <taxon>Duttonella</taxon>
    </lineage>
</organism>
<evidence type="ECO:0000256" key="3">
    <source>
        <dbReference type="ARBA" id="ARBA00022679"/>
    </source>
</evidence>
<dbReference type="PANTHER" id="PTHR11584:SF369">
    <property type="entry name" value="MITOGEN-ACTIVATED PROTEIN KINASE KINASE KINASE 19-RELATED"/>
    <property type="match status" value="1"/>
</dbReference>
<evidence type="ECO:0000256" key="7">
    <source>
        <dbReference type="SAM" id="Phobius"/>
    </source>
</evidence>
<evidence type="ECO:0000256" key="2">
    <source>
        <dbReference type="ARBA" id="ARBA00022527"/>
    </source>
</evidence>
<feature type="transmembrane region" description="Helical" evidence="7">
    <location>
        <begin position="45"/>
        <end position="68"/>
    </location>
</feature>
<keyword evidence="3" id="KW-0808">Transferase</keyword>
<keyword evidence="2" id="KW-0723">Serine/threonine-protein kinase</keyword>
<keyword evidence="5" id="KW-0418">Kinase</keyword>
<evidence type="ECO:0000256" key="4">
    <source>
        <dbReference type="ARBA" id="ARBA00022741"/>
    </source>
</evidence>
<dbReference type="PANTHER" id="PTHR11584">
    <property type="entry name" value="SERINE/THREONINE PROTEIN KINASE"/>
    <property type="match status" value="1"/>
</dbReference>
<dbReference type="SUPFAM" id="SSF55073">
    <property type="entry name" value="Nucleotide cyclase"/>
    <property type="match status" value="1"/>
</dbReference>
<dbReference type="AlphaFoldDB" id="G0TTQ4"/>
<dbReference type="GO" id="GO:0016020">
    <property type="term" value="C:membrane"/>
    <property type="evidence" value="ECO:0007669"/>
    <property type="project" value="UniProtKB-SubCell"/>
</dbReference>
<keyword evidence="7" id="KW-0472">Membrane</keyword>